<dbReference type="AlphaFoldDB" id="A0A5R9IMV8"/>
<sequence>MSFSSVFFTIAFVLICTIAYLLGFDGISELHRSQLLDKAAHFLGFFLLNGVLYTVGQLPQRVLLPGLICYGALTEIGQWILGFRAAQWGDFYADVAGCLAFTVLYFMFVKLGQLNWREKRIKSLATKEDY</sequence>
<dbReference type="RefSeq" id="WP_138318950.1">
    <property type="nucleotide sequence ID" value="NZ_VCBC01000004.1"/>
</dbReference>
<feature type="transmembrane region" description="Helical" evidence="1">
    <location>
        <begin position="39"/>
        <end position="56"/>
    </location>
</feature>
<organism evidence="2 3">
    <name type="scientific">Thalassotalea litorea</name>
    <dbReference type="NCBI Taxonomy" id="2020715"/>
    <lineage>
        <taxon>Bacteria</taxon>
        <taxon>Pseudomonadati</taxon>
        <taxon>Pseudomonadota</taxon>
        <taxon>Gammaproteobacteria</taxon>
        <taxon>Alteromonadales</taxon>
        <taxon>Colwelliaceae</taxon>
        <taxon>Thalassotalea</taxon>
    </lineage>
</organism>
<evidence type="ECO:0008006" key="4">
    <source>
        <dbReference type="Google" id="ProtNLM"/>
    </source>
</evidence>
<comment type="caution">
    <text evidence="2">The sequence shown here is derived from an EMBL/GenBank/DDBJ whole genome shotgun (WGS) entry which is preliminary data.</text>
</comment>
<reference evidence="2 3" key="1">
    <citation type="submission" date="2019-05" db="EMBL/GenBank/DDBJ databases">
        <title>Genome sequences of Thalassotalea litorea 1K03283.</title>
        <authorList>
            <person name="Zhang D."/>
        </authorList>
    </citation>
    <scope>NUCLEOTIDE SEQUENCE [LARGE SCALE GENOMIC DNA]</scope>
    <source>
        <strain evidence="2 3">MCCC 1K03283</strain>
    </source>
</reference>
<dbReference type="NCBIfam" id="NF037970">
    <property type="entry name" value="vanZ_1"/>
    <property type="match status" value="1"/>
</dbReference>
<keyword evidence="1" id="KW-0472">Membrane</keyword>
<evidence type="ECO:0000313" key="2">
    <source>
        <dbReference type="EMBL" id="TLU66884.1"/>
    </source>
</evidence>
<dbReference type="Proteomes" id="UP000307790">
    <property type="component" value="Unassembled WGS sequence"/>
</dbReference>
<evidence type="ECO:0000313" key="3">
    <source>
        <dbReference type="Proteomes" id="UP000307790"/>
    </source>
</evidence>
<protein>
    <recommendedName>
        <fullName evidence="4">VanZ family protein</fullName>
    </recommendedName>
</protein>
<feature type="transmembrane region" description="Helical" evidence="1">
    <location>
        <begin position="6"/>
        <end position="27"/>
    </location>
</feature>
<dbReference type="OrthoDB" id="8564037at2"/>
<keyword evidence="1" id="KW-1133">Transmembrane helix</keyword>
<gene>
    <name evidence="2" type="ORF">FE810_05100</name>
</gene>
<evidence type="ECO:0000256" key="1">
    <source>
        <dbReference type="SAM" id="Phobius"/>
    </source>
</evidence>
<dbReference type="EMBL" id="VCBC01000004">
    <property type="protein sequence ID" value="TLU66884.1"/>
    <property type="molecule type" value="Genomic_DNA"/>
</dbReference>
<proteinExistence type="predicted"/>
<name>A0A5R9IMV8_9GAMM</name>
<keyword evidence="3" id="KW-1185">Reference proteome</keyword>
<feature type="transmembrane region" description="Helical" evidence="1">
    <location>
        <begin position="91"/>
        <end position="112"/>
    </location>
</feature>
<keyword evidence="1" id="KW-0812">Transmembrane</keyword>
<accession>A0A5R9IMV8</accession>